<reference evidence="1" key="1">
    <citation type="submission" date="2020-04" db="EMBL/GenBank/DDBJ databases">
        <authorList>
            <person name="Chiriac C."/>
            <person name="Salcher M."/>
            <person name="Ghai R."/>
            <person name="Kavagutti S V."/>
        </authorList>
    </citation>
    <scope>NUCLEOTIDE SEQUENCE</scope>
</reference>
<accession>A0A6J5NNN5</accession>
<evidence type="ECO:0000313" key="1">
    <source>
        <dbReference type="EMBL" id="CAB4160342.1"/>
    </source>
</evidence>
<protein>
    <submittedName>
        <fullName evidence="1">Uncharacterized protein</fullName>
    </submittedName>
</protein>
<name>A0A6J5NNN5_9CAUD</name>
<gene>
    <name evidence="1" type="ORF">UFOVP723_146</name>
</gene>
<organism evidence="1">
    <name type="scientific">uncultured Caudovirales phage</name>
    <dbReference type="NCBI Taxonomy" id="2100421"/>
    <lineage>
        <taxon>Viruses</taxon>
        <taxon>Duplodnaviria</taxon>
        <taxon>Heunggongvirae</taxon>
        <taxon>Uroviricota</taxon>
        <taxon>Caudoviricetes</taxon>
        <taxon>Peduoviridae</taxon>
        <taxon>Maltschvirus</taxon>
        <taxon>Maltschvirus maltsch</taxon>
    </lineage>
</organism>
<dbReference type="EMBL" id="LR796697">
    <property type="protein sequence ID" value="CAB4160342.1"/>
    <property type="molecule type" value="Genomic_DNA"/>
</dbReference>
<proteinExistence type="predicted"/>
<sequence>MQTKFESINVSKEEYNFFKTLSSQDQLDYVFNLYASAAVGIDLAGFFNAIHNSLQDTNDTADTNKNTTDNVATPSSFDRVDVMIDDEIIMIEANSLKALRHVVNRFMESGYILQRDLEQEKMFRKDKMTRYMRIFYIVDQINGICFN</sequence>